<evidence type="ECO:0000256" key="2">
    <source>
        <dbReference type="ARBA" id="ARBA00010199"/>
    </source>
</evidence>
<evidence type="ECO:0000256" key="3">
    <source>
        <dbReference type="ARBA" id="ARBA00022448"/>
    </source>
</evidence>
<evidence type="ECO:0000313" key="9">
    <source>
        <dbReference type="Proteomes" id="UP001144205"/>
    </source>
</evidence>
<keyword evidence="9" id="KW-1185">Reference proteome</keyword>
<dbReference type="EMBL" id="BROH01000006">
    <property type="protein sequence ID" value="GKY88409.1"/>
    <property type="molecule type" value="Genomic_DNA"/>
</dbReference>
<dbReference type="RefSeq" id="WP_281842449.1">
    <property type="nucleotide sequence ID" value="NZ_BROH01000006.1"/>
</dbReference>
<protein>
    <submittedName>
        <fullName evidence="8">MATE family efflux transporter</fullName>
    </submittedName>
</protein>
<feature type="transmembrane region" description="Helical" evidence="7">
    <location>
        <begin position="247"/>
        <end position="266"/>
    </location>
</feature>
<feature type="transmembrane region" description="Helical" evidence="7">
    <location>
        <begin position="141"/>
        <end position="161"/>
    </location>
</feature>
<dbReference type="PANTHER" id="PTHR43298">
    <property type="entry name" value="MULTIDRUG RESISTANCE PROTEIN NORM-RELATED"/>
    <property type="match status" value="1"/>
</dbReference>
<comment type="caution">
    <text evidence="8">The sequence shown here is derived from an EMBL/GenBank/DDBJ whole genome shotgun (WGS) entry which is preliminary data.</text>
</comment>
<gene>
    <name evidence="8" type="ORF">STA1M1_22780</name>
</gene>
<evidence type="ECO:0000313" key="8">
    <source>
        <dbReference type="EMBL" id="GKY88409.1"/>
    </source>
</evidence>
<feature type="transmembrane region" description="Helical" evidence="7">
    <location>
        <begin position="100"/>
        <end position="121"/>
    </location>
</feature>
<name>A0ABQ5LTV5_9RHOB</name>
<dbReference type="NCBIfam" id="TIGR00797">
    <property type="entry name" value="matE"/>
    <property type="match status" value="1"/>
</dbReference>
<evidence type="ECO:0000256" key="1">
    <source>
        <dbReference type="ARBA" id="ARBA00004141"/>
    </source>
</evidence>
<feature type="transmembrane region" description="Helical" evidence="7">
    <location>
        <begin position="358"/>
        <end position="380"/>
    </location>
</feature>
<feature type="transmembrane region" description="Helical" evidence="7">
    <location>
        <begin position="173"/>
        <end position="192"/>
    </location>
</feature>
<keyword evidence="5 7" id="KW-1133">Transmembrane helix</keyword>
<evidence type="ECO:0000256" key="6">
    <source>
        <dbReference type="ARBA" id="ARBA00023136"/>
    </source>
</evidence>
<feature type="transmembrane region" description="Helical" evidence="7">
    <location>
        <begin position="198"/>
        <end position="220"/>
    </location>
</feature>
<evidence type="ECO:0000256" key="7">
    <source>
        <dbReference type="SAM" id="Phobius"/>
    </source>
</evidence>
<dbReference type="InterPro" id="IPR002528">
    <property type="entry name" value="MATE_fam"/>
</dbReference>
<feature type="transmembrane region" description="Helical" evidence="7">
    <location>
        <begin position="278"/>
        <end position="297"/>
    </location>
</feature>
<dbReference type="CDD" id="cd13136">
    <property type="entry name" value="MATE_DinF_like"/>
    <property type="match status" value="1"/>
</dbReference>
<proteinExistence type="inferred from homology"/>
<comment type="subcellular location">
    <subcellularLocation>
        <location evidence="1">Membrane</location>
        <topology evidence="1">Multi-pass membrane protein</topology>
    </subcellularLocation>
</comment>
<evidence type="ECO:0000256" key="5">
    <source>
        <dbReference type="ARBA" id="ARBA00022989"/>
    </source>
</evidence>
<feature type="transmembrane region" description="Helical" evidence="7">
    <location>
        <begin position="417"/>
        <end position="437"/>
    </location>
</feature>
<feature type="transmembrane region" description="Helical" evidence="7">
    <location>
        <begin position="21"/>
        <end position="38"/>
    </location>
</feature>
<dbReference type="Proteomes" id="UP001144205">
    <property type="component" value="Unassembled WGS sequence"/>
</dbReference>
<evidence type="ECO:0000256" key="4">
    <source>
        <dbReference type="ARBA" id="ARBA00022692"/>
    </source>
</evidence>
<sequence length="444" mass="47671">MSDLAGRPGPAGITHSRVLHIAVPVVLSNVTVPVLGAVDTGVVGQLGEAAPIGAVGIGAIILTSIYWIFGFLRMGTAGLTAQARGAGDTGEVAALLTRSLLIGLAAGVAFILLQAPLFWAAFRISPATDEVESLARSYMAIRIWSAPAMIALYGVMGWLIAQERTRALFGVQFVMNAANIVLDLIFVLGFGWGVEGVAIATFIAEWSGFALGLWFCRAAFRSPAWKDWARVFHRITLVRMMKVNSDILIRSLLLEAIFVSFMFFGADFGDVTLAANQVLLQFLFITAYGMDGFAFGAESLVGQALGARDRATLRRAAYVTSLWGLYTAMAFSVAFWLLGGWIIDVMAKAPEVQAEARIYLPWMAAAPVMGWAAWMLDGIFIGATATRDMRNMMVLSALIYLVALLVLVPLIGNHGLWAALIVSFVARGISLGTRYPALERSVGP</sequence>
<keyword evidence="4 7" id="KW-0812">Transmembrane</keyword>
<dbReference type="Pfam" id="PF01554">
    <property type="entry name" value="MatE"/>
    <property type="match status" value="2"/>
</dbReference>
<keyword evidence="6 7" id="KW-0472">Membrane</keyword>
<dbReference type="PANTHER" id="PTHR43298:SF2">
    <property type="entry name" value="FMN_FAD EXPORTER YEEO-RELATED"/>
    <property type="match status" value="1"/>
</dbReference>
<keyword evidence="3" id="KW-0813">Transport</keyword>
<feature type="transmembrane region" description="Helical" evidence="7">
    <location>
        <begin position="392"/>
        <end position="411"/>
    </location>
</feature>
<feature type="transmembrane region" description="Helical" evidence="7">
    <location>
        <begin position="317"/>
        <end position="338"/>
    </location>
</feature>
<dbReference type="InterPro" id="IPR050222">
    <property type="entry name" value="MATE_MdtK"/>
</dbReference>
<comment type="similarity">
    <text evidence="2">Belongs to the multi antimicrobial extrusion (MATE) (TC 2.A.66.1) family.</text>
</comment>
<organism evidence="8 9">
    <name type="scientific">Sinisalibacter aestuarii</name>
    <dbReference type="NCBI Taxonomy" id="2949426"/>
    <lineage>
        <taxon>Bacteria</taxon>
        <taxon>Pseudomonadati</taxon>
        <taxon>Pseudomonadota</taxon>
        <taxon>Alphaproteobacteria</taxon>
        <taxon>Rhodobacterales</taxon>
        <taxon>Roseobacteraceae</taxon>
        <taxon>Sinisalibacter</taxon>
    </lineage>
</organism>
<dbReference type="InterPro" id="IPR044644">
    <property type="entry name" value="DinF-like"/>
</dbReference>
<accession>A0ABQ5LTV5</accession>
<feature type="transmembrane region" description="Helical" evidence="7">
    <location>
        <begin position="50"/>
        <end position="69"/>
    </location>
</feature>
<reference evidence="8" key="1">
    <citation type="journal article" date="2023" name="Int. J. Syst. Evol. Microbiol.">
        <title>Sinisalibacter aestuarii sp. nov., isolated from estuarine sediment of the Arakawa River.</title>
        <authorList>
            <person name="Arafat S.T."/>
            <person name="Hirano S."/>
            <person name="Sato A."/>
            <person name="Takeuchi K."/>
            <person name="Yasuda T."/>
            <person name="Terahara T."/>
            <person name="Hamada M."/>
            <person name="Kobayashi T."/>
        </authorList>
    </citation>
    <scope>NUCLEOTIDE SEQUENCE</scope>
    <source>
        <strain evidence="8">B-399</strain>
    </source>
</reference>